<protein>
    <submittedName>
        <fullName evidence="1">Fructose-bisphosphate aldolase</fullName>
    </submittedName>
</protein>
<dbReference type="Pfam" id="PF12007">
    <property type="entry name" value="DUF3501"/>
    <property type="match status" value="1"/>
</dbReference>
<gene>
    <name evidence="1" type="ORF">SACC_23090</name>
</gene>
<name>A0AAQ4CU11_9CREN</name>
<reference evidence="1 2" key="1">
    <citation type="journal article" date="2022" name="Microbiol. Resour. Announc.">
        <title>Complete Genome Sequence of the Hyperthermophilic and Acidophilic Archaeon Saccharolobus caldissimus Strain HS-3T.</title>
        <authorList>
            <person name="Sakai H.D."/>
            <person name="Kurosawa N."/>
        </authorList>
    </citation>
    <scope>NUCLEOTIDE SEQUENCE [LARGE SCALE GENOMIC DNA]</scope>
    <source>
        <strain evidence="1 2">JCM32116</strain>
    </source>
</reference>
<sequence>MVKITLDDILPWQTYEKVRMDRIRRIIEIKNRRRVELGDRLSLLFENRDTVLHQIQEMVYLDKLEKKEDILREIRIYSTLLPCNGKIKASLYIYAHDFKDLDWVYDNLKGIYNSIFLKVGSKLIQGVPEAGREQGREFATVQYLTFDLEGEKSTDMEVHVLHEKYRYSAKIDKGLAEELMKEAYDICESI</sequence>
<dbReference type="Proteomes" id="UP001319921">
    <property type="component" value="Chromosome"/>
</dbReference>
<organism evidence="1 2">
    <name type="scientific">Saccharolobus caldissimus</name>
    <dbReference type="NCBI Taxonomy" id="1702097"/>
    <lineage>
        <taxon>Archaea</taxon>
        <taxon>Thermoproteota</taxon>
        <taxon>Thermoprotei</taxon>
        <taxon>Sulfolobales</taxon>
        <taxon>Sulfolobaceae</taxon>
        <taxon>Saccharolobus</taxon>
    </lineage>
</organism>
<evidence type="ECO:0000313" key="2">
    <source>
        <dbReference type="Proteomes" id="UP001319921"/>
    </source>
</evidence>
<accession>A0AAQ4CU11</accession>
<dbReference type="KEGG" id="scas:SACC_23090"/>
<keyword evidence="2" id="KW-1185">Reference proteome</keyword>
<dbReference type="GeneID" id="68867035"/>
<dbReference type="AlphaFoldDB" id="A0AAQ4CU11"/>
<dbReference type="InterPro" id="IPR021890">
    <property type="entry name" value="DUF3501"/>
</dbReference>
<evidence type="ECO:0000313" key="1">
    <source>
        <dbReference type="EMBL" id="BDB99292.1"/>
    </source>
</evidence>
<dbReference type="RefSeq" id="WP_229569616.1">
    <property type="nucleotide sequence ID" value="NZ_AP025226.1"/>
</dbReference>
<proteinExistence type="predicted"/>
<dbReference type="EMBL" id="AP025226">
    <property type="protein sequence ID" value="BDB99292.1"/>
    <property type="molecule type" value="Genomic_DNA"/>
</dbReference>